<dbReference type="Proteomes" id="UP000284296">
    <property type="component" value="Unassembled WGS sequence"/>
</dbReference>
<gene>
    <name evidence="1" type="ORF">DWX06_07710</name>
</gene>
<dbReference type="EMBL" id="QRXG01000011">
    <property type="protein sequence ID" value="RGT81282.1"/>
    <property type="molecule type" value="Genomic_DNA"/>
</dbReference>
<protein>
    <submittedName>
        <fullName evidence="1">Uncharacterized protein</fullName>
    </submittedName>
</protein>
<comment type="caution">
    <text evidence="1">The sequence shown here is derived from an EMBL/GenBank/DDBJ whole genome shotgun (WGS) entry which is preliminary data.</text>
</comment>
<proteinExistence type="predicted"/>
<evidence type="ECO:0000313" key="2">
    <source>
        <dbReference type="Proteomes" id="UP000284296"/>
    </source>
</evidence>
<name>A0A412Q3D6_9FIRM</name>
<dbReference type="AlphaFoldDB" id="A0A412Q3D6"/>
<dbReference type="RefSeq" id="WP_118004217.1">
    <property type="nucleotide sequence ID" value="NZ_QRXF01000012.1"/>
</dbReference>
<organism evidence="1 2">
    <name type="scientific">Agathobacter rectalis</name>
    <dbReference type="NCBI Taxonomy" id="39491"/>
    <lineage>
        <taxon>Bacteria</taxon>
        <taxon>Bacillati</taxon>
        <taxon>Bacillota</taxon>
        <taxon>Clostridia</taxon>
        <taxon>Lachnospirales</taxon>
        <taxon>Lachnospiraceae</taxon>
        <taxon>Agathobacter</taxon>
    </lineage>
</organism>
<accession>A0A412Q3D6</accession>
<sequence length="739" mass="86589">MLSVTRRVEMVSQPKGGYVPKKLFVERYYHDKTKNNTIEDKHIYNIESAFTGIQGMAVDYITRYILSGDKEMAFDIPIKGAKCVDKVYENDYEYNKIMQLLDNVKGTDDVSVYNVCKIVGYDVAFRRGVSKFRNVDDILPTKELVYNIQVMVQRCIEFIDNNGPLVLSDFTFEGGYTKLVSSGDGDYLTRNTLIDFKVSKQTFSTKWSLQVLMYYILGIHSVYREFDGIKYLCIYNPLKNMSYTVCLNDIKDEIKYRVSHDVIGYKMVYPDSQAYHSLWNITNGTDPEIVRKYRNNCIMTDFDINKYDDGIYNISINDYWTYLRSIDVRSENDAYPMFKYTDHVIMLKRKKYVMFFSVSPKGKLAILNGAERRIAEFSIEYYYDYIERYAKGVKQRFSKYWDAIYNISEQLKSLKPSSGYLRKNQYSDYVFECNKIGINPKSFNEWVYGEKQKYRISGKVHGCIVDIDYFNHIYLNSQDGKITPYFAVSMYDKDVYENVEDMLMAKRPEMLESYQKYIACNTKSRLAIATSENNSGNKKQYNVMSAKYIKDYSYNIYKISNRIKLLQNIYTDNLVQIWYDEILNEDVALLDDKYKIVKPLTGSGDKESILEKMKRKYIGQKRKQKGGRMASIIGYRSNVDIDVSFDDGYKMENVRLASWKNGCLRHPDVVIHKQAIKTNVLAKEKYIGMERIMNCGLKATVIDYKDCKNLTIKFEDGCIREHIRSDHFMDGRVQHLNQV</sequence>
<evidence type="ECO:0000313" key="1">
    <source>
        <dbReference type="EMBL" id="RGT81282.1"/>
    </source>
</evidence>
<reference evidence="1 2" key="1">
    <citation type="submission" date="2018-08" db="EMBL/GenBank/DDBJ databases">
        <title>A genome reference for cultivated species of the human gut microbiota.</title>
        <authorList>
            <person name="Zou Y."/>
            <person name="Xue W."/>
            <person name="Luo G."/>
        </authorList>
    </citation>
    <scope>NUCLEOTIDE SEQUENCE [LARGE SCALE GENOMIC DNA]</scope>
    <source>
        <strain evidence="1 2">AF18-16LB</strain>
    </source>
</reference>